<dbReference type="PATRIC" id="fig|65700.7.peg.5357"/>
<organism evidence="1 2">
    <name type="scientific">Erwinia tracheiphila</name>
    <dbReference type="NCBI Taxonomy" id="65700"/>
    <lineage>
        <taxon>Bacteria</taxon>
        <taxon>Pseudomonadati</taxon>
        <taxon>Pseudomonadota</taxon>
        <taxon>Gammaproteobacteria</taxon>
        <taxon>Enterobacterales</taxon>
        <taxon>Erwiniaceae</taxon>
        <taxon>Erwinia</taxon>
    </lineage>
</organism>
<dbReference type="AlphaFoldDB" id="A0A0M2KDE0"/>
<accession>A0A0M2KDE0</accession>
<proteinExistence type="predicted"/>
<reference evidence="1 2" key="1">
    <citation type="submission" date="2015-01" db="EMBL/GenBank/DDBJ databases">
        <title>Erwinia tracheiphila.</title>
        <authorList>
            <person name="Shapiro L.R."/>
        </authorList>
    </citation>
    <scope>NUCLEOTIDE SEQUENCE [LARGE SCALE GENOMIC DNA]</scope>
    <source>
        <strain evidence="1 2">BuffGH</strain>
    </source>
</reference>
<gene>
    <name evidence="1" type="ORF">SY86_21520</name>
</gene>
<evidence type="ECO:0000313" key="2">
    <source>
        <dbReference type="Proteomes" id="UP000033924"/>
    </source>
</evidence>
<comment type="caution">
    <text evidence="1">The sequence shown here is derived from an EMBL/GenBank/DDBJ whole genome shotgun (WGS) entry which is preliminary data.</text>
</comment>
<dbReference type="EMBL" id="JXNU01000003">
    <property type="protein sequence ID" value="KKF37400.1"/>
    <property type="molecule type" value="Genomic_DNA"/>
</dbReference>
<name>A0A0M2KDE0_9GAMM</name>
<sequence length="141" mass="16993">MINIKENIDHIRVYYYSNEHLFKSELIKLGSYEFYDKYLYNLTPREYLDFLQFLIDDISERKTIIPDETTSLISYMLGKEILTKQEDNSFAISENIFTENYQDLTKKFITLNNLHTAKREKNIIESKIHNRKALNKIKKRL</sequence>
<dbReference type="Proteomes" id="UP000033924">
    <property type="component" value="Unassembled WGS sequence"/>
</dbReference>
<dbReference type="RefSeq" id="WP_016190491.1">
    <property type="nucleotide sequence ID" value="NZ_CP089932.1"/>
</dbReference>
<evidence type="ECO:0000313" key="1">
    <source>
        <dbReference type="EMBL" id="KKF37400.1"/>
    </source>
</evidence>
<protein>
    <submittedName>
        <fullName evidence="1">Uncharacterized protein</fullName>
    </submittedName>
</protein>
<keyword evidence="2" id="KW-1185">Reference proteome</keyword>